<protein>
    <recommendedName>
        <fullName evidence="8">Citrate transporter-like domain-containing protein</fullName>
    </recommendedName>
</protein>
<dbReference type="PATRIC" id="fig|1235787.3.peg.1594"/>
<dbReference type="GO" id="GO:0055085">
    <property type="term" value="P:transmembrane transport"/>
    <property type="evidence" value="ECO:0007669"/>
    <property type="project" value="InterPro"/>
</dbReference>
<evidence type="ECO:0000259" key="8">
    <source>
        <dbReference type="Pfam" id="PF03600"/>
    </source>
</evidence>
<evidence type="ECO:0000313" key="10">
    <source>
        <dbReference type="Proteomes" id="UP000014212"/>
    </source>
</evidence>
<keyword evidence="6 7" id="KW-0472">Membrane</keyword>
<evidence type="ECO:0000256" key="2">
    <source>
        <dbReference type="ARBA" id="ARBA00022448"/>
    </source>
</evidence>
<sequence>MLITLIILVLSAAFFVAGKVRSDIVALCALIGLLIFQILTPEEALSGFSNSVVIMMVGLFVVGGAIFQTGLAKMISSRILKLAGKSELKLFLLVMLVTSAIGAFVSNTGTVALMLPIVVSLALSAGMNPSRLLMPLAFASSMGGMMTLIGTPPNLVIQNTLTGAGFEPLSFFSFLPVGIVCVIVGTLVLMPLTKWFLSKKGKKNDGTLSGKSLDQLVQEYGLSSNLFRLRAVNDSRLIGKNHHRPGCTPQVWSEYH</sequence>
<evidence type="ECO:0000256" key="1">
    <source>
        <dbReference type="ARBA" id="ARBA00004141"/>
    </source>
</evidence>
<dbReference type="PANTHER" id="PTHR43652:SF1">
    <property type="entry name" value="RESPONSE REGULATOR"/>
    <property type="match status" value="1"/>
</dbReference>
<feature type="transmembrane region" description="Helical" evidence="7">
    <location>
        <begin position="46"/>
        <end position="67"/>
    </location>
</feature>
<dbReference type="InterPro" id="IPR004680">
    <property type="entry name" value="Cit_transptr-like_dom"/>
</dbReference>
<comment type="subcellular location">
    <subcellularLocation>
        <location evidence="1">Membrane</location>
        <topology evidence="1">Multi-pass membrane protein</topology>
    </subcellularLocation>
</comment>
<keyword evidence="2" id="KW-0813">Transport</keyword>
<dbReference type="InterPro" id="IPR051679">
    <property type="entry name" value="DASS-Related_Transporters"/>
</dbReference>
<dbReference type="Pfam" id="PF03600">
    <property type="entry name" value="CitMHS"/>
    <property type="match status" value="1"/>
</dbReference>
<feature type="domain" description="Citrate transporter-like" evidence="8">
    <location>
        <begin position="13"/>
        <end position="203"/>
    </location>
</feature>
<dbReference type="PANTHER" id="PTHR43652">
    <property type="entry name" value="BASIC AMINO ACID ANTIPORTER YFCC-RELATED"/>
    <property type="match status" value="1"/>
</dbReference>
<dbReference type="AlphaFoldDB" id="R9I4P8"/>
<feature type="transmembrane region" description="Helical" evidence="7">
    <location>
        <begin position="88"/>
        <end position="105"/>
    </location>
</feature>
<keyword evidence="3 7" id="KW-0812">Transmembrane</keyword>
<evidence type="ECO:0000256" key="4">
    <source>
        <dbReference type="ARBA" id="ARBA00022737"/>
    </source>
</evidence>
<keyword evidence="5 7" id="KW-1133">Transmembrane helix</keyword>
<proteinExistence type="predicted"/>
<keyword evidence="4" id="KW-0677">Repeat</keyword>
<dbReference type="HOGENOM" id="CLU_005170_3_1_10"/>
<evidence type="ECO:0000313" key="9">
    <source>
        <dbReference type="EMBL" id="EOS08370.1"/>
    </source>
</evidence>
<gene>
    <name evidence="9" type="ORF">C801_01572</name>
</gene>
<evidence type="ECO:0000256" key="6">
    <source>
        <dbReference type="ARBA" id="ARBA00023136"/>
    </source>
</evidence>
<evidence type="ECO:0000256" key="5">
    <source>
        <dbReference type="ARBA" id="ARBA00022989"/>
    </source>
</evidence>
<organism evidence="9 10">
    <name type="scientific">Bacteroides uniformis dnLKV2</name>
    <dbReference type="NCBI Taxonomy" id="1235787"/>
    <lineage>
        <taxon>Bacteria</taxon>
        <taxon>Pseudomonadati</taxon>
        <taxon>Bacteroidota</taxon>
        <taxon>Bacteroidia</taxon>
        <taxon>Bacteroidales</taxon>
        <taxon>Bacteroidaceae</taxon>
        <taxon>Bacteroides</taxon>
    </lineage>
</organism>
<dbReference type="GO" id="GO:0005886">
    <property type="term" value="C:plasma membrane"/>
    <property type="evidence" value="ECO:0007669"/>
    <property type="project" value="TreeGrafter"/>
</dbReference>
<reference evidence="9 10" key="1">
    <citation type="submission" date="2013-04" db="EMBL/GenBank/DDBJ databases">
        <title>The Genome Sequence of Bacteroides uniformis dnLKV2.</title>
        <authorList>
            <consortium name="The Broad Institute Genomics Platform"/>
            <consortium name="The Broad Institute Genome Sequencing Center for Infectious Disease"/>
            <person name="Earl A."/>
            <person name="Xavier R."/>
            <person name="Kuhn K."/>
            <person name="Stappenbeck T."/>
            <person name="Walker B."/>
            <person name="Young S."/>
            <person name="Zeng Q."/>
            <person name="Gargeya S."/>
            <person name="Fitzgerald M."/>
            <person name="Haas B."/>
            <person name="Abouelleil A."/>
            <person name="Allen A.W."/>
            <person name="Alvarado L."/>
            <person name="Arachchi H.M."/>
            <person name="Berlin A.M."/>
            <person name="Chapman S.B."/>
            <person name="Gainer-Dewar J."/>
            <person name="Goldberg J."/>
            <person name="Griggs A."/>
            <person name="Gujja S."/>
            <person name="Hansen M."/>
            <person name="Howarth C."/>
            <person name="Imamovic A."/>
            <person name="Ireland A."/>
            <person name="Larimer J."/>
            <person name="McCowan C."/>
            <person name="Murphy C."/>
            <person name="Pearson M."/>
            <person name="Poon T.W."/>
            <person name="Priest M."/>
            <person name="Roberts A."/>
            <person name="Saif S."/>
            <person name="Shea T."/>
            <person name="Sisk P."/>
            <person name="Sykes S."/>
            <person name="Wortman J."/>
            <person name="Nusbaum C."/>
            <person name="Birren B."/>
        </authorList>
    </citation>
    <scope>NUCLEOTIDE SEQUENCE [LARGE SCALE GENOMIC DNA]</scope>
    <source>
        <strain evidence="10">dnLKV2</strain>
    </source>
</reference>
<evidence type="ECO:0000256" key="7">
    <source>
        <dbReference type="SAM" id="Phobius"/>
    </source>
</evidence>
<comment type="caution">
    <text evidence="9">The sequence shown here is derived from an EMBL/GenBank/DDBJ whole genome shotgun (WGS) entry which is preliminary data.</text>
</comment>
<name>R9I4P8_BACUN</name>
<accession>R9I4P8</accession>
<feature type="transmembrane region" description="Helical" evidence="7">
    <location>
        <begin position="132"/>
        <end position="151"/>
    </location>
</feature>
<feature type="transmembrane region" description="Helical" evidence="7">
    <location>
        <begin position="171"/>
        <end position="193"/>
    </location>
</feature>
<dbReference type="EMBL" id="ASSO01000007">
    <property type="protein sequence ID" value="EOS08370.1"/>
    <property type="molecule type" value="Genomic_DNA"/>
</dbReference>
<dbReference type="Proteomes" id="UP000014212">
    <property type="component" value="Unassembled WGS sequence"/>
</dbReference>
<evidence type="ECO:0000256" key="3">
    <source>
        <dbReference type="ARBA" id="ARBA00022692"/>
    </source>
</evidence>